<evidence type="ECO:0000256" key="3">
    <source>
        <dbReference type="ARBA" id="ARBA00023002"/>
    </source>
</evidence>
<name>A0ABW4PB98_9NOCA</name>
<evidence type="ECO:0000313" key="5">
    <source>
        <dbReference type="EMBL" id="MFD1815276.1"/>
    </source>
</evidence>
<keyword evidence="6" id="KW-1185">Reference proteome</keyword>
<dbReference type="InterPro" id="IPR036661">
    <property type="entry name" value="Luciferase-like_sf"/>
</dbReference>
<dbReference type="PANTHER" id="PTHR30011">
    <property type="entry name" value="ALKANESULFONATE MONOOXYGENASE-RELATED"/>
    <property type="match status" value="1"/>
</dbReference>
<keyword evidence="2" id="KW-0288">FMN</keyword>
<dbReference type="RefSeq" id="WP_378487709.1">
    <property type="nucleotide sequence ID" value="NZ_JBHUFB010000020.1"/>
</dbReference>
<proteinExistence type="predicted"/>
<reference evidence="6" key="1">
    <citation type="journal article" date="2019" name="Int. J. Syst. Evol. Microbiol.">
        <title>The Global Catalogue of Microorganisms (GCM) 10K type strain sequencing project: providing services to taxonomists for standard genome sequencing and annotation.</title>
        <authorList>
            <consortium name="The Broad Institute Genomics Platform"/>
            <consortium name="The Broad Institute Genome Sequencing Center for Infectious Disease"/>
            <person name="Wu L."/>
            <person name="Ma J."/>
        </authorList>
    </citation>
    <scope>NUCLEOTIDE SEQUENCE [LARGE SCALE GENOMIC DNA]</scope>
    <source>
        <strain evidence="6">DT72</strain>
    </source>
</reference>
<sequence>MSVLIELAVGDPRAGTRHVSLADADAIAAAATELGAAGLRLLDRADDRLATDPSVAGAYLAGRHDGLAYVIDASTTNNAPYNLARRVLSFDRATGRGVGLVLRPGSGDEVSDAVVPDTTATDSAERWLEYARILSGLWASFPADALLGDQEAAIVADDSRIRPIDHEGRFYRVAGPLDGPATTRGLPTTVVADAAALGWGRVAAVADTVIVELDDIDGADGALTAALEAAGRRRADVTLLVRVDGDVDPAGLRARSSDAGTDGFVVAPTGDAESIADAVRRLVPALASPAGVPA</sequence>
<evidence type="ECO:0000256" key="4">
    <source>
        <dbReference type="ARBA" id="ARBA00023033"/>
    </source>
</evidence>
<keyword evidence="3" id="KW-0560">Oxidoreductase</keyword>
<protein>
    <submittedName>
        <fullName evidence="5">LLM class flavin-dependent oxidoreductase</fullName>
    </submittedName>
</protein>
<comment type="caution">
    <text evidence="5">The sequence shown here is derived from an EMBL/GenBank/DDBJ whole genome shotgun (WGS) entry which is preliminary data.</text>
</comment>
<keyword evidence="4" id="KW-0503">Monooxygenase</keyword>
<evidence type="ECO:0000313" key="6">
    <source>
        <dbReference type="Proteomes" id="UP001597286"/>
    </source>
</evidence>
<accession>A0ABW4PB98</accession>
<dbReference type="EMBL" id="JBHUFB010000020">
    <property type="protein sequence ID" value="MFD1815276.1"/>
    <property type="molecule type" value="Genomic_DNA"/>
</dbReference>
<dbReference type="Gene3D" id="3.20.20.30">
    <property type="entry name" value="Luciferase-like domain"/>
    <property type="match status" value="1"/>
</dbReference>
<gene>
    <name evidence="5" type="ORF">ACFSJG_23905</name>
</gene>
<organism evidence="5 6">
    <name type="scientific">Rhodococcus gannanensis</name>
    <dbReference type="NCBI Taxonomy" id="1960308"/>
    <lineage>
        <taxon>Bacteria</taxon>
        <taxon>Bacillati</taxon>
        <taxon>Actinomycetota</taxon>
        <taxon>Actinomycetes</taxon>
        <taxon>Mycobacteriales</taxon>
        <taxon>Nocardiaceae</taxon>
        <taxon>Rhodococcus</taxon>
    </lineage>
</organism>
<evidence type="ECO:0000256" key="2">
    <source>
        <dbReference type="ARBA" id="ARBA00022643"/>
    </source>
</evidence>
<dbReference type="PANTHER" id="PTHR30011:SF16">
    <property type="entry name" value="C2H2 FINGER DOMAIN TRANSCRIPTION FACTOR (EUROFUNG)-RELATED"/>
    <property type="match status" value="1"/>
</dbReference>
<dbReference type="SUPFAM" id="SSF51679">
    <property type="entry name" value="Bacterial luciferase-like"/>
    <property type="match status" value="1"/>
</dbReference>
<evidence type="ECO:0000256" key="1">
    <source>
        <dbReference type="ARBA" id="ARBA00022630"/>
    </source>
</evidence>
<dbReference type="InterPro" id="IPR051260">
    <property type="entry name" value="Diverse_substr_monoxygenases"/>
</dbReference>
<dbReference type="Proteomes" id="UP001597286">
    <property type="component" value="Unassembled WGS sequence"/>
</dbReference>
<keyword evidence="1" id="KW-0285">Flavoprotein</keyword>